<organism evidence="1 2">
    <name type="scientific">Panicum virgatum</name>
    <name type="common">Blackwell switchgrass</name>
    <dbReference type="NCBI Taxonomy" id="38727"/>
    <lineage>
        <taxon>Eukaryota</taxon>
        <taxon>Viridiplantae</taxon>
        <taxon>Streptophyta</taxon>
        <taxon>Embryophyta</taxon>
        <taxon>Tracheophyta</taxon>
        <taxon>Spermatophyta</taxon>
        <taxon>Magnoliopsida</taxon>
        <taxon>Liliopsida</taxon>
        <taxon>Poales</taxon>
        <taxon>Poaceae</taxon>
        <taxon>PACMAD clade</taxon>
        <taxon>Panicoideae</taxon>
        <taxon>Panicodae</taxon>
        <taxon>Paniceae</taxon>
        <taxon>Panicinae</taxon>
        <taxon>Panicum</taxon>
        <taxon>Panicum sect. Hiantes</taxon>
    </lineage>
</organism>
<accession>A0A8T0PDW8</accession>
<dbReference type="Proteomes" id="UP000823388">
    <property type="component" value="Chromosome 8N"/>
</dbReference>
<proteinExistence type="predicted"/>
<evidence type="ECO:0000313" key="1">
    <source>
        <dbReference type="EMBL" id="KAG2556664.1"/>
    </source>
</evidence>
<reference evidence="1" key="1">
    <citation type="submission" date="2020-05" db="EMBL/GenBank/DDBJ databases">
        <title>WGS assembly of Panicum virgatum.</title>
        <authorList>
            <person name="Lovell J.T."/>
            <person name="Jenkins J."/>
            <person name="Shu S."/>
            <person name="Juenger T.E."/>
            <person name="Schmutz J."/>
        </authorList>
    </citation>
    <scope>NUCLEOTIDE SEQUENCE</scope>
    <source>
        <strain evidence="1">AP13</strain>
    </source>
</reference>
<dbReference type="AlphaFoldDB" id="A0A8T0PDW8"/>
<dbReference type="EMBL" id="CM029052">
    <property type="protein sequence ID" value="KAG2556664.1"/>
    <property type="molecule type" value="Genomic_DNA"/>
</dbReference>
<keyword evidence="2" id="KW-1185">Reference proteome</keyword>
<protein>
    <submittedName>
        <fullName evidence="1">Uncharacterized protein</fullName>
    </submittedName>
</protein>
<comment type="caution">
    <text evidence="1">The sequence shown here is derived from an EMBL/GenBank/DDBJ whole genome shotgun (WGS) entry which is preliminary data.</text>
</comment>
<evidence type="ECO:0000313" key="2">
    <source>
        <dbReference type="Proteomes" id="UP000823388"/>
    </source>
</evidence>
<sequence length="101" mass="11119">MANGNTRAASVPMLHTCFPENRSTNPPVTMLGLLLVNSDPLVFLVHDKAKQRERYARVGFTVQMEDGGSFSRATVDTTATSGYCVLPHHKGKNIFSCEYTN</sequence>
<name>A0A8T0PDW8_PANVG</name>
<gene>
    <name evidence="1" type="ORF">PVAP13_8NG187301</name>
</gene>